<dbReference type="GO" id="GO:0030246">
    <property type="term" value="F:carbohydrate binding"/>
    <property type="evidence" value="ECO:0007669"/>
    <property type="project" value="InterPro"/>
</dbReference>
<gene>
    <name evidence="2" type="ORF">SAMN03080601_00581</name>
</gene>
<dbReference type="Proteomes" id="UP000191055">
    <property type="component" value="Unassembled WGS sequence"/>
</dbReference>
<proteinExistence type="predicted"/>
<dbReference type="RefSeq" id="WP_079556377.1">
    <property type="nucleotide sequence ID" value="NZ_CP021904.1"/>
</dbReference>
<dbReference type="OrthoDB" id="1522602at2"/>
<dbReference type="Pfam" id="PF17116">
    <property type="entry name" value="T9SS_plug_1st"/>
    <property type="match status" value="1"/>
</dbReference>
<dbReference type="InterPro" id="IPR013784">
    <property type="entry name" value="Carb-bd-like_fold"/>
</dbReference>
<name>A0A1T5BPA1_9BACT</name>
<dbReference type="Gene3D" id="2.60.40.10">
    <property type="entry name" value="Immunoglobulins"/>
    <property type="match status" value="1"/>
</dbReference>
<dbReference type="SUPFAM" id="SSF49452">
    <property type="entry name" value="Starch-binding domain-like"/>
    <property type="match status" value="1"/>
</dbReference>
<dbReference type="InterPro" id="IPR031345">
    <property type="entry name" value="T9SS_Plug_N"/>
</dbReference>
<accession>A0A1T5BPA1</accession>
<dbReference type="InterPro" id="IPR013783">
    <property type="entry name" value="Ig-like_fold"/>
</dbReference>
<dbReference type="STRING" id="889453.SAMN03080601_00581"/>
<organism evidence="2 3">
    <name type="scientific">Alkalitalea saponilacus</name>
    <dbReference type="NCBI Taxonomy" id="889453"/>
    <lineage>
        <taxon>Bacteria</taxon>
        <taxon>Pseudomonadati</taxon>
        <taxon>Bacteroidota</taxon>
        <taxon>Bacteroidia</taxon>
        <taxon>Marinilabiliales</taxon>
        <taxon>Marinilabiliaceae</taxon>
        <taxon>Alkalitalea</taxon>
    </lineage>
</organism>
<feature type="domain" description="Type 9 secretion system plug protein N-terminal" evidence="1">
    <location>
        <begin position="61"/>
        <end position="185"/>
    </location>
</feature>
<evidence type="ECO:0000313" key="2">
    <source>
        <dbReference type="EMBL" id="SKB49112.1"/>
    </source>
</evidence>
<reference evidence="2 3" key="1">
    <citation type="submission" date="2017-02" db="EMBL/GenBank/DDBJ databases">
        <authorList>
            <person name="Peterson S.W."/>
        </authorList>
    </citation>
    <scope>NUCLEOTIDE SEQUENCE [LARGE SCALE GENOMIC DNA]</scope>
    <source>
        <strain evidence="2 3">DSM 24412</strain>
    </source>
</reference>
<sequence>MSTKKTYKKVLNRYNCFRLNYYRFFSLKKNRKTIFLFGIFNIFILSNICSEPLKEYISSSIKTVQFHRNEWPLSYPIIRLNSEQQLLLSFDELGSSTKNFQYTIVLCDADWNVSDLMVTEYISGSPINPIIDYSYSFNTTIDYIHYRLKLPNEDIRPLRSGNYMLMVFKDYDQNNPVLKKKFMISEPMVNIVPRIRNTASSSIRASHHEINFEVHHPGFTIRNPMDEISATIIQNGRKDNRIQGLRPQFVRNDLLDFNYNRETMMEGGNEFRYLDIRSYRFYSDKIEEIVFLDPFYHVRLFADLPRNPSSYQYRQDLNGRYYIEVQERNNADLEADYMFIHFRLRVNQPQLSQRVYLNGALTNWELNESSQMHYNPTNNAYELSLLLKQGYYNYHYLVIEEGEKTGTLFPMENSFQQTENDYLILIYYKGLTDRVHRLIGAETFNSTLPQPRSRPGH</sequence>
<dbReference type="AlphaFoldDB" id="A0A1T5BPA1"/>
<keyword evidence="3" id="KW-1185">Reference proteome</keyword>
<protein>
    <recommendedName>
        <fullName evidence="1">Type 9 secretion system plug protein N-terminal domain-containing protein</fullName>
    </recommendedName>
</protein>
<evidence type="ECO:0000259" key="1">
    <source>
        <dbReference type="Pfam" id="PF17116"/>
    </source>
</evidence>
<dbReference type="EMBL" id="FUYV01000002">
    <property type="protein sequence ID" value="SKB49112.1"/>
    <property type="molecule type" value="Genomic_DNA"/>
</dbReference>
<dbReference type="KEGG" id="asx:CDL62_11025"/>
<evidence type="ECO:0000313" key="3">
    <source>
        <dbReference type="Proteomes" id="UP000191055"/>
    </source>
</evidence>